<feature type="compositionally biased region" description="Low complexity" evidence="1">
    <location>
        <begin position="220"/>
        <end position="232"/>
    </location>
</feature>
<dbReference type="EMBL" id="KQ964249">
    <property type="protein sequence ID" value="KXJ91847.1"/>
    <property type="molecule type" value="Genomic_DNA"/>
</dbReference>
<evidence type="ECO:0000256" key="1">
    <source>
        <dbReference type="SAM" id="MobiDB-lite"/>
    </source>
</evidence>
<reference evidence="4" key="1">
    <citation type="submission" date="2016-02" db="EMBL/GenBank/DDBJ databases">
        <title>Draft genome sequence of Microdochium bolleyi, a fungal endophyte of beachgrass.</title>
        <authorList>
            <consortium name="DOE Joint Genome Institute"/>
            <person name="David A.S."/>
            <person name="May G."/>
            <person name="Haridas S."/>
            <person name="Lim J."/>
            <person name="Wang M."/>
            <person name="Labutti K."/>
            <person name="Lipzen A."/>
            <person name="Barry K."/>
            <person name="Grigoriev I.V."/>
        </authorList>
    </citation>
    <scope>NUCLEOTIDE SEQUENCE [LARGE SCALE GENOMIC DNA]</scope>
    <source>
        <strain evidence="4">J235TASD1</strain>
    </source>
</reference>
<protein>
    <recommendedName>
        <fullName evidence="2">DUF7053 domain-containing protein</fullName>
    </recommendedName>
</protein>
<dbReference type="OrthoDB" id="5078320at2759"/>
<dbReference type="Proteomes" id="UP000070501">
    <property type="component" value="Unassembled WGS sequence"/>
</dbReference>
<dbReference type="PANTHER" id="PTHR38117">
    <property type="entry name" value="NACHT AND WD40 DOMAIN PROTEIN"/>
    <property type="match status" value="1"/>
</dbReference>
<dbReference type="InParanoid" id="A0A136J3U6"/>
<gene>
    <name evidence="3" type="ORF">Micbo1qcDRAFT_161878</name>
</gene>
<proteinExistence type="predicted"/>
<feature type="compositionally biased region" description="Basic and acidic residues" evidence="1">
    <location>
        <begin position="392"/>
        <end position="402"/>
    </location>
</feature>
<evidence type="ECO:0000313" key="4">
    <source>
        <dbReference type="Proteomes" id="UP000070501"/>
    </source>
</evidence>
<keyword evidence="4" id="KW-1185">Reference proteome</keyword>
<dbReference type="AlphaFoldDB" id="A0A136J3U6"/>
<accession>A0A136J3U6</accession>
<name>A0A136J3U6_9PEZI</name>
<dbReference type="Pfam" id="PF23155">
    <property type="entry name" value="DUF7053"/>
    <property type="match status" value="1"/>
</dbReference>
<dbReference type="PANTHER" id="PTHR38117:SF2">
    <property type="entry name" value="NACHT AND WD40 DOMAIN PROTEIN"/>
    <property type="match status" value="1"/>
</dbReference>
<feature type="region of interest" description="Disordered" evidence="1">
    <location>
        <begin position="206"/>
        <end position="310"/>
    </location>
</feature>
<feature type="region of interest" description="Disordered" evidence="1">
    <location>
        <begin position="340"/>
        <end position="420"/>
    </location>
</feature>
<sequence length="420" mass="46724">MLRKKEVYTVITPIPGFIPRQLALDILHSHKEVITLNPLVLDVKQIEAPRNAEPDEYFSTWYEITERIQVVPGMGRLGGGKIKFNGCFHDMPWGVQSHIYAPMSIDMRNKYRIGGNQPGIEPPEHQEMGLASLGAPKDGLYLREDIEFKCNITLVGVVKAQMKAASKDMIARMMKKAELLDAGVLKAMIEDGKIKTLSANESANVQAAQGLARQHTGSVSLHSQSHSPQLSPANPNQPPMSPGLQYQVPRPSSMMPPPRNDGSGLPGYPAHWQQQQQQHQHQQQQYQQHYQQHQPHYNQYGQPADPTKSNHFVSELAAPMAPPQPSPKGFAFEMPGDYYYQQQAPQSPHTQSSQGHPSPSLNSSRPTSYSHSDGNGFNSPKPDGKGFSSELATHREGPDDYNRPQQRQTYDPSKYGAVSQ</sequence>
<evidence type="ECO:0000313" key="3">
    <source>
        <dbReference type="EMBL" id="KXJ91847.1"/>
    </source>
</evidence>
<feature type="compositionally biased region" description="Low complexity" evidence="1">
    <location>
        <begin position="273"/>
        <end position="302"/>
    </location>
</feature>
<dbReference type="STRING" id="196109.A0A136J3U6"/>
<evidence type="ECO:0000259" key="2">
    <source>
        <dbReference type="Pfam" id="PF23155"/>
    </source>
</evidence>
<feature type="compositionally biased region" description="Polar residues" evidence="1">
    <location>
        <begin position="340"/>
        <end position="378"/>
    </location>
</feature>
<dbReference type="InterPro" id="IPR055481">
    <property type="entry name" value="DUF7053"/>
</dbReference>
<feature type="domain" description="DUF7053" evidence="2">
    <location>
        <begin position="3"/>
        <end position="178"/>
    </location>
</feature>
<organism evidence="3 4">
    <name type="scientific">Microdochium bolleyi</name>
    <dbReference type="NCBI Taxonomy" id="196109"/>
    <lineage>
        <taxon>Eukaryota</taxon>
        <taxon>Fungi</taxon>
        <taxon>Dikarya</taxon>
        <taxon>Ascomycota</taxon>
        <taxon>Pezizomycotina</taxon>
        <taxon>Sordariomycetes</taxon>
        <taxon>Xylariomycetidae</taxon>
        <taxon>Xylariales</taxon>
        <taxon>Microdochiaceae</taxon>
        <taxon>Microdochium</taxon>
    </lineage>
</organism>